<dbReference type="Proteomes" id="UP000194837">
    <property type="component" value="Unassembled WGS sequence"/>
</dbReference>
<evidence type="ECO:0000313" key="3">
    <source>
        <dbReference type="Proteomes" id="UP000194837"/>
    </source>
</evidence>
<protein>
    <submittedName>
        <fullName evidence="2">Uncharacterized protein</fullName>
    </submittedName>
</protein>
<organism evidence="2 3">
    <name type="scientific">Clavibacter michiganensis</name>
    <dbReference type="NCBI Taxonomy" id="28447"/>
    <lineage>
        <taxon>Bacteria</taxon>
        <taxon>Bacillati</taxon>
        <taxon>Actinomycetota</taxon>
        <taxon>Actinomycetes</taxon>
        <taxon>Micrococcales</taxon>
        <taxon>Microbacteriaceae</taxon>
        <taxon>Clavibacter</taxon>
    </lineage>
</organism>
<evidence type="ECO:0000256" key="1">
    <source>
        <dbReference type="SAM" id="Phobius"/>
    </source>
</evidence>
<keyword evidence="1" id="KW-0472">Membrane</keyword>
<accession>A0A251Y6M0</accession>
<gene>
    <name evidence="2" type="ORF">BFL34_02084</name>
</gene>
<sequence>MSTGPDDTEFADPSAVHRLLPERTRWPTRGYPAPPPLPPWTAPDHRMAHVAIAMGSLLLCVSAWTNGLLVLSSLAATLPPRFDERGGVLYDDVQIAETIRLFASSMSAHGATLVFLVLASITGGRGHRTASVFLFLAVVFGVLIALIGASDALGHVGR</sequence>
<keyword evidence="1" id="KW-0812">Transmembrane</keyword>
<feature type="transmembrane region" description="Helical" evidence="1">
    <location>
        <begin position="130"/>
        <end position="149"/>
    </location>
</feature>
<comment type="caution">
    <text evidence="2">The sequence shown here is derived from an EMBL/GenBank/DDBJ whole genome shotgun (WGS) entry which is preliminary data.</text>
</comment>
<dbReference type="AlphaFoldDB" id="A0A251Y6M0"/>
<keyword evidence="1" id="KW-1133">Transmembrane helix</keyword>
<reference evidence="2 3" key="1">
    <citation type="submission" date="2016-08" db="EMBL/GenBank/DDBJ databases">
        <title>Genome sequence of Clavibacter michiganensis spp strain CFBP7494.</title>
        <authorList>
            <person name="Thapa S.P."/>
            <person name="Coaker G."/>
            <person name="Jacques M.-A."/>
        </authorList>
    </citation>
    <scope>NUCLEOTIDE SEQUENCE [LARGE SCALE GENOMIC DNA]</scope>
    <source>
        <strain evidence="2">CFBP7494</strain>
    </source>
</reference>
<feature type="transmembrane region" description="Helical" evidence="1">
    <location>
        <begin position="56"/>
        <end position="78"/>
    </location>
</feature>
<feature type="transmembrane region" description="Helical" evidence="1">
    <location>
        <begin position="98"/>
        <end position="118"/>
    </location>
</feature>
<name>A0A251Y6M0_9MICO</name>
<proteinExistence type="predicted"/>
<evidence type="ECO:0000313" key="2">
    <source>
        <dbReference type="EMBL" id="OUE19937.1"/>
    </source>
</evidence>
<dbReference type="EMBL" id="MDJW01000009">
    <property type="protein sequence ID" value="OUE19937.1"/>
    <property type="molecule type" value="Genomic_DNA"/>
</dbReference>